<accession>A0A0K2UD88</accession>
<organism evidence="1">
    <name type="scientific">Lepeophtheirus salmonis</name>
    <name type="common">Salmon louse</name>
    <name type="synonym">Caligus salmonis</name>
    <dbReference type="NCBI Taxonomy" id="72036"/>
    <lineage>
        <taxon>Eukaryota</taxon>
        <taxon>Metazoa</taxon>
        <taxon>Ecdysozoa</taxon>
        <taxon>Arthropoda</taxon>
        <taxon>Crustacea</taxon>
        <taxon>Multicrustacea</taxon>
        <taxon>Hexanauplia</taxon>
        <taxon>Copepoda</taxon>
        <taxon>Siphonostomatoida</taxon>
        <taxon>Caligidae</taxon>
        <taxon>Lepeophtheirus</taxon>
    </lineage>
</organism>
<feature type="non-terminal residue" evidence="1">
    <location>
        <position position="1"/>
    </location>
</feature>
<evidence type="ECO:0000313" key="1">
    <source>
        <dbReference type="EMBL" id="CDW35681.1"/>
    </source>
</evidence>
<protein>
    <submittedName>
        <fullName evidence="1">Uncharacterized protein</fullName>
    </submittedName>
</protein>
<name>A0A0K2UD88_LEPSM</name>
<reference evidence="1" key="1">
    <citation type="submission" date="2014-05" db="EMBL/GenBank/DDBJ databases">
        <authorList>
            <person name="Chronopoulou M."/>
        </authorList>
    </citation>
    <scope>NUCLEOTIDE SEQUENCE</scope>
    <source>
        <tissue evidence="1">Whole organism</tissue>
    </source>
</reference>
<dbReference type="AlphaFoldDB" id="A0A0K2UD88"/>
<proteinExistence type="predicted"/>
<sequence>SNEFTSSVNLDISSCALVISERAVNQSISSSNYYGYY</sequence>
<dbReference type="EMBL" id="HACA01018320">
    <property type="protein sequence ID" value="CDW35681.1"/>
    <property type="molecule type" value="Transcribed_RNA"/>
</dbReference>